<organism evidence="5">
    <name type="scientific">Azospirillum lipoferum</name>
    <dbReference type="NCBI Taxonomy" id="193"/>
    <lineage>
        <taxon>Bacteria</taxon>
        <taxon>Pseudomonadati</taxon>
        <taxon>Pseudomonadota</taxon>
        <taxon>Alphaproteobacteria</taxon>
        <taxon>Rhodospirillales</taxon>
        <taxon>Azospirillaceae</taxon>
        <taxon>Azospirillum</taxon>
    </lineage>
</organism>
<evidence type="ECO:0000313" key="5">
    <source>
        <dbReference type="EMBL" id="ABD97988.1"/>
    </source>
</evidence>
<dbReference type="SMART" id="SM00421">
    <property type="entry name" value="HTH_LUXR"/>
    <property type="match status" value="1"/>
</dbReference>
<dbReference type="Pfam" id="PF00196">
    <property type="entry name" value="GerE"/>
    <property type="match status" value="1"/>
</dbReference>
<dbReference type="InterPro" id="IPR036388">
    <property type="entry name" value="WH-like_DNA-bd_sf"/>
</dbReference>
<dbReference type="InterPro" id="IPR016032">
    <property type="entry name" value="Sig_transdc_resp-reg_C-effctor"/>
</dbReference>
<dbReference type="InterPro" id="IPR000792">
    <property type="entry name" value="Tscrpt_reg_LuxR_C"/>
</dbReference>
<evidence type="ECO:0000256" key="3">
    <source>
        <dbReference type="ARBA" id="ARBA00023163"/>
    </source>
</evidence>
<name>Q19U14_AZOLI</name>
<feature type="domain" description="HTH luxR-type" evidence="4">
    <location>
        <begin position="168"/>
        <end position="225"/>
    </location>
</feature>
<keyword evidence="2" id="KW-0238">DNA-binding</keyword>
<dbReference type="AlphaFoldDB" id="Q19U14"/>
<dbReference type="GO" id="GO:0006355">
    <property type="term" value="P:regulation of DNA-templated transcription"/>
    <property type="evidence" value="ECO:0007669"/>
    <property type="project" value="InterPro"/>
</dbReference>
<evidence type="ECO:0000256" key="1">
    <source>
        <dbReference type="ARBA" id="ARBA00023015"/>
    </source>
</evidence>
<keyword evidence="3" id="KW-0804">Transcription</keyword>
<evidence type="ECO:0000259" key="4">
    <source>
        <dbReference type="SMART" id="SM00421"/>
    </source>
</evidence>
<proteinExistence type="predicted"/>
<dbReference type="SUPFAM" id="SSF46894">
    <property type="entry name" value="C-terminal effector domain of the bipartite response regulators"/>
    <property type="match status" value="1"/>
</dbReference>
<dbReference type="EMBL" id="DQ439000">
    <property type="protein sequence ID" value="ABD97988.1"/>
    <property type="molecule type" value="Genomic_DNA"/>
</dbReference>
<dbReference type="Gene3D" id="1.10.10.10">
    <property type="entry name" value="Winged helix-like DNA-binding domain superfamily/Winged helix DNA-binding domain"/>
    <property type="match status" value="1"/>
</dbReference>
<accession>Q19U14</accession>
<dbReference type="InterPro" id="IPR005143">
    <property type="entry name" value="TF_LuxR_autoind-bd_dom"/>
</dbReference>
<evidence type="ECO:0000256" key="2">
    <source>
        <dbReference type="ARBA" id="ARBA00023125"/>
    </source>
</evidence>
<keyword evidence="1" id="KW-0805">Transcription regulation</keyword>
<dbReference type="SUPFAM" id="SSF75516">
    <property type="entry name" value="Pheromone-binding domain of LuxR-like quorum-sensing transcription factors"/>
    <property type="match status" value="1"/>
</dbReference>
<dbReference type="Pfam" id="PF03472">
    <property type="entry name" value="Autoind_bind"/>
    <property type="match status" value="1"/>
</dbReference>
<protein>
    <submittedName>
        <fullName evidence="5">Transcriptional activator AlpR</fullName>
    </submittedName>
</protein>
<dbReference type="InterPro" id="IPR036693">
    <property type="entry name" value="TF_LuxR_autoind-bd_dom_sf"/>
</dbReference>
<sequence>MWQAIQTFVEQAGDDTDEDALFRRFESAATELGYPFYAFGALWGDPDAIKLNPAPAVRLNYPAEWVAHYFSTGYNKIDPVVLVAPYAQTSVTWDELRSYRPEFFDDAATFGLRSGIAIPLRAIQGCYVLCVASGDDRPIRPKERARLELFAHGLFAAYQRLRELPAQDHGLTANTVQVIRLSMAGLSTAEICSRLKLTMDGVHWCLKDARKKLKCANTAQVYLKAIQQGIVAVS</sequence>
<dbReference type="GO" id="GO:0003677">
    <property type="term" value="F:DNA binding"/>
    <property type="evidence" value="ECO:0007669"/>
    <property type="project" value="UniProtKB-KW"/>
</dbReference>
<reference evidence="5" key="1">
    <citation type="journal article" date="2006" name="FEMS Microbiol. Ecol.">
        <title>N-acyl-homoserine lactone-mediated quorum-sensing in Azospirillum: an exception rather than a rule.</title>
        <authorList>
            <person name="Vial L."/>
            <person name="Cuny C."/>
            <person name="Gluchoff-Fiasson K."/>
            <person name="Comte G."/>
            <person name="Oger P.M."/>
            <person name="Faure D."/>
            <person name="Dessaux Y."/>
            <person name="Bally R."/>
            <person name="Wisniewski-Dye F."/>
        </authorList>
    </citation>
    <scope>NUCLEOTIDE SEQUENCE</scope>
    <source>
        <strain evidence="5">TVV3</strain>
    </source>
</reference>
<dbReference type="Gene3D" id="3.30.450.80">
    <property type="entry name" value="Transcription factor LuxR-like, autoinducer-binding domain"/>
    <property type="match status" value="1"/>
</dbReference>
<gene>
    <name evidence="5" type="primary">alpR</name>
</gene>